<dbReference type="InterPro" id="IPR000914">
    <property type="entry name" value="SBP_5_dom"/>
</dbReference>
<evidence type="ECO:0000259" key="7">
    <source>
        <dbReference type="Pfam" id="PF00496"/>
    </source>
</evidence>
<evidence type="ECO:0000256" key="5">
    <source>
        <dbReference type="SAM" id="MobiDB-lite"/>
    </source>
</evidence>
<accession>A0ABV0F8F1</accession>
<comment type="subcellular location">
    <subcellularLocation>
        <location evidence="1">Cell membrane</location>
        <topology evidence="1">Lipid-anchor</topology>
    </subcellularLocation>
</comment>
<dbReference type="SUPFAM" id="SSF53850">
    <property type="entry name" value="Periplasmic binding protein-like II"/>
    <property type="match status" value="1"/>
</dbReference>
<proteinExistence type="inferred from homology"/>
<keyword evidence="4 6" id="KW-0732">Signal</keyword>
<keyword evidence="3" id="KW-0813">Transport</keyword>
<evidence type="ECO:0000256" key="2">
    <source>
        <dbReference type="ARBA" id="ARBA00005695"/>
    </source>
</evidence>
<dbReference type="InterPro" id="IPR023765">
    <property type="entry name" value="SBP_5_CS"/>
</dbReference>
<organism evidence="8 9">
    <name type="scientific">Enterococcus diestrammenae</name>
    <dbReference type="NCBI Taxonomy" id="1155073"/>
    <lineage>
        <taxon>Bacteria</taxon>
        <taxon>Bacillati</taxon>
        <taxon>Bacillota</taxon>
        <taxon>Bacilli</taxon>
        <taxon>Lactobacillales</taxon>
        <taxon>Enterococcaceae</taxon>
        <taxon>Enterococcus</taxon>
    </lineage>
</organism>
<dbReference type="PROSITE" id="PS01040">
    <property type="entry name" value="SBP_BACTERIAL_5"/>
    <property type="match status" value="1"/>
</dbReference>
<name>A0ABV0F8F1_9ENTE</name>
<evidence type="ECO:0000256" key="4">
    <source>
        <dbReference type="ARBA" id="ARBA00022729"/>
    </source>
</evidence>
<dbReference type="EMBL" id="MAEI02000001">
    <property type="protein sequence ID" value="MEO1783317.1"/>
    <property type="molecule type" value="Genomic_DNA"/>
</dbReference>
<comment type="caution">
    <text evidence="8">The sequence shown here is derived from an EMBL/GenBank/DDBJ whole genome shotgun (WGS) entry which is preliminary data.</text>
</comment>
<feature type="signal peptide" evidence="6">
    <location>
        <begin position="1"/>
        <end position="21"/>
    </location>
</feature>
<dbReference type="Proteomes" id="UP001429357">
    <property type="component" value="Unassembled WGS sequence"/>
</dbReference>
<dbReference type="PIRSF" id="PIRSF002741">
    <property type="entry name" value="MppA"/>
    <property type="match status" value="1"/>
</dbReference>
<dbReference type="InterPro" id="IPR030678">
    <property type="entry name" value="Peptide/Ni-bd"/>
</dbReference>
<evidence type="ECO:0000313" key="8">
    <source>
        <dbReference type="EMBL" id="MEO1783317.1"/>
    </source>
</evidence>
<keyword evidence="9" id="KW-1185">Reference proteome</keyword>
<feature type="chain" id="PRO_5045177626" evidence="6">
    <location>
        <begin position="22"/>
        <end position="671"/>
    </location>
</feature>
<feature type="domain" description="Solute-binding protein family 5" evidence="7">
    <location>
        <begin position="92"/>
        <end position="539"/>
    </location>
</feature>
<protein>
    <submittedName>
        <fullName evidence="8">Oligopeptide transport system substrate-binding protein</fullName>
    </submittedName>
</protein>
<dbReference type="PROSITE" id="PS51257">
    <property type="entry name" value="PROKAR_LIPOPROTEIN"/>
    <property type="match status" value="1"/>
</dbReference>
<dbReference type="CDD" id="cd08504">
    <property type="entry name" value="PBP2_OppA"/>
    <property type="match status" value="1"/>
</dbReference>
<dbReference type="InterPro" id="IPR039424">
    <property type="entry name" value="SBP_5"/>
</dbReference>
<dbReference type="PANTHER" id="PTHR30290:SF10">
    <property type="entry name" value="PERIPLASMIC OLIGOPEPTIDE-BINDING PROTEIN-RELATED"/>
    <property type="match status" value="1"/>
</dbReference>
<dbReference type="Gene3D" id="3.10.105.10">
    <property type="entry name" value="Dipeptide-binding Protein, Domain 3"/>
    <property type="match status" value="1"/>
</dbReference>
<feature type="region of interest" description="Disordered" evidence="5">
    <location>
        <begin position="26"/>
        <end position="45"/>
    </location>
</feature>
<evidence type="ECO:0000313" key="9">
    <source>
        <dbReference type="Proteomes" id="UP001429357"/>
    </source>
</evidence>
<comment type="similarity">
    <text evidence="2">Belongs to the bacterial solute-binding protein 5 family.</text>
</comment>
<reference evidence="8 9" key="2">
    <citation type="submission" date="2024-02" db="EMBL/GenBank/DDBJ databases">
        <title>The Genome Sequence of Enterococcus diestrammenae JM9A.</title>
        <authorList>
            <person name="Earl A."/>
            <person name="Manson A."/>
            <person name="Gilmore M."/>
            <person name="Sanders J."/>
            <person name="Shea T."/>
            <person name="Howe W."/>
            <person name="Livny J."/>
            <person name="Cuomo C."/>
            <person name="Neafsey D."/>
            <person name="Birren B."/>
        </authorList>
    </citation>
    <scope>NUCLEOTIDE SEQUENCE [LARGE SCALE GENOMIC DNA]</scope>
    <source>
        <strain evidence="8 9">JM9A</strain>
    </source>
</reference>
<evidence type="ECO:0000256" key="3">
    <source>
        <dbReference type="ARBA" id="ARBA00022448"/>
    </source>
</evidence>
<dbReference type="Pfam" id="PF00496">
    <property type="entry name" value="SBP_bac_5"/>
    <property type="match status" value="1"/>
</dbReference>
<reference evidence="9" key="1">
    <citation type="submission" date="2016-06" db="EMBL/GenBank/DDBJ databases">
        <title>Four novel species of enterococci isolated from chicken manure.</title>
        <authorList>
            <person name="Van Tyne D."/>
        </authorList>
    </citation>
    <scope>NUCLEOTIDE SEQUENCE [LARGE SCALE GENOMIC DNA]</scope>
    <source>
        <strain evidence="9">JM9A</strain>
    </source>
</reference>
<gene>
    <name evidence="8" type="ORF">BAU18_002937</name>
</gene>
<dbReference type="Gene3D" id="3.40.190.10">
    <property type="entry name" value="Periplasmic binding protein-like II"/>
    <property type="match status" value="1"/>
</dbReference>
<evidence type="ECO:0000256" key="1">
    <source>
        <dbReference type="ARBA" id="ARBA00004193"/>
    </source>
</evidence>
<evidence type="ECO:0000256" key="6">
    <source>
        <dbReference type="SAM" id="SignalP"/>
    </source>
</evidence>
<sequence>MKMKKVLVSLLAATFVLGACGGGGGNTDGSGGDKGSATSGSNDGGSGSVDTYSYVYSTDIETLDYLFSQRQTNSDHYSNFVDGLYEWNTEGQLVPALAESYEVSDDGLTYTYKIREGVPWVDNEGNEYGADVTANDWVAGLKHAVDKKSETLYIVADSIKGLSDYIAGKTDDFSTVGVKAVDDYTLEYTLNAPESYWQSKLTYGILYPVNEEFLNEKGDDFGQPSADSILYNGPYILTNNTAKSVIEYTANESYWDQDNVHVKNVKLTYFDGSDPDWLFKQYDAGEFTGARVYPNSAGYKDVEAKYKDAINFSLPGSSTFNMTFNFNRQAFEHTSKTTDKQKEDTQKAIMNVNFRKAFQFAFDKKAYRAQNVGDAGAEKALRNTLVPTDFVEINGKAFGEVVQEKVRANDPDAYGDINLAEGQNGTYNVDLAKEYFAKAKEELEADGVEFPIHLDLPEQEAAEVLVNADKSMKQSVEDALGSDNVVIDIQLLNEDAYYAATYQATSSAATDYDISTASGWGPDFMDPSSYLNIYNSHSGDMLTTLGLDADATVQGEDPGKAAKEALKLSEYDALLDKAAAITDDVNKRYEAYAEAEAWLVENVIQIPIFASLATPSVSNQVPFTKAFAYAGLGEGRWKYVEIQDSAVTTDQWNTLYDEWSKKREEANKTAE</sequence>
<dbReference type="Gene3D" id="3.90.76.10">
    <property type="entry name" value="Dipeptide-binding Protein, Domain 1"/>
    <property type="match status" value="1"/>
</dbReference>
<dbReference type="PANTHER" id="PTHR30290">
    <property type="entry name" value="PERIPLASMIC BINDING COMPONENT OF ABC TRANSPORTER"/>
    <property type="match status" value="1"/>
</dbReference>